<evidence type="ECO:0000313" key="4">
    <source>
        <dbReference type="Proteomes" id="UP000000600"/>
    </source>
</evidence>
<name>A0D560_PARTE</name>
<dbReference type="KEGG" id="ptm:GSPATT00013624001"/>
<feature type="compositionally biased region" description="Low complexity" evidence="2">
    <location>
        <begin position="172"/>
        <end position="182"/>
    </location>
</feature>
<dbReference type="EMBL" id="CT868296">
    <property type="protein sequence ID" value="CAK78177.1"/>
    <property type="molecule type" value="Genomic_DNA"/>
</dbReference>
<dbReference type="OrthoDB" id="10361897at2759"/>
<dbReference type="OMA" id="WKTKYEQ"/>
<accession>A0D560</accession>
<sequence length="588" mass="69259">MIKFQNQPLNYDVNGYPQPKYQQMPPKQQKQMPNQGGFQETFGQQQYYGRQMIPQQQDSKNYQQPQQHQQQQAQNYQNYPQKQQYPNMQQQQQYQQSQQQQQPQQKADPRYQNVQFTAKEFNQLFYKQQQQQQQQQAQQTNQNKANENQEENKYPQPQKATANERQISTYSQNQQQLLQQKQAGAPGRMQSADPIQAQNRNAVPLNNIQNQQATKTSQYISNGGINKTQNDYSQRQATPMKDQMKFMSIDTILSLDQKQVPEQINQQLMYSPMPKSQLLNETTNLAKLQQQQLQQNKSPQIQKVGGSGMGPAISQPTNAQQIVEELAKEKERHQLLTAKLKKLEQEKKTYNTQFLNEMESKIKTLIQQNDQLQNLNMELLQKAQDQPQGEIQELNKQISYNSQQLDFLQKQINEAQKQLSEQMKKYKDLEQQYQEKNQAEEQQIQYLVTDLEEKVHGLISENERLNALIAQQDSNPKKEQLQQLTNEKNKLIQMTQQSQKEVKNWKTKYEQLQQKLQQADKFLEPQGEQVEALEEKIKSLIEENDYLNTVVQQQIERENQIALLEEEMQNLVEQNDNLEMLLQNSTKK</sequence>
<feature type="compositionally biased region" description="Low complexity" evidence="2">
    <location>
        <begin position="61"/>
        <end position="105"/>
    </location>
</feature>
<keyword evidence="4" id="KW-1185">Reference proteome</keyword>
<evidence type="ECO:0000313" key="3">
    <source>
        <dbReference type="EMBL" id="CAK78177.1"/>
    </source>
</evidence>
<dbReference type="HOGENOM" id="CLU_464220_0_0_1"/>
<organism evidence="3 4">
    <name type="scientific">Paramecium tetraurelia</name>
    <dbReference type="NCBI Taxonomy" id="5888"/>
    <lineage>
        <taxon>Eukaryota</taxon>
        <taxon>Sar</taxon>
        <taxon>Alveolata</taxon>
        <taxon>Ciliophora</taxon>
        <taxon>Intramacronucleata</taxon>
        <taxon>Oligohymenophorea</taxon>
        <taxon>Peniculida</taxon>
        <taxon>Parameciidae</taxon>
        <taxon>Paramecium</taxon>
    </lineage>
</organism>
<feature type="compositionally biased region" description="Low complexity" evidence="2">
    <location>
        <begin position="127"/>
        <end position="146"/>
    </location>
</feature>
<proteinExistence type="predicted"/>
<feature type="compositionally biased region" description="Polar residues" evidence="2">
    <location>
        <begin position="158"/>
        <end position="171"/>
    </location>
</feature>
<protein>
    <submittedName>
        <fullName evidence="3">Uncharacterized protein</fullName>
    </submittedName>
</protein>
<dbReference type="InParanoid" id="A0D560"/>
<evidence type="ECO:0000256" key="1">
    <source>
        <dbReference type="SAM" id="Coils"/>
    </source>
</evidence>
<feature type="region of interest" description="Disordered" evidence="2">
    <location>
        <begin position="1"/>
        <end position="110"/>
    </location>
</feature>
<dbReference type="RefSeq" id="XP_001445574.1">
    <property type="nucleotide sequence ID" value="XM_001445537.1"/>
</dbReference>
<gene>
    <name evidence="3" type="ORF">GSPATT00013624001</name>
</gene>
<dbReference type="Proteomes" id="UP000000600">
    <property type="component" value="Unassembled WGS sequence"/>
</dbReference>
<dbReference type="AlphaFoldDB" id="A0D560"/>
<evidence type="ECO:0000256" key="2">
    <source>
        <dbReference type="SAM" id="MobiDB-lite"/>
    </source>
</evidence>
<keyword evidence="1" id="KW-0175">Coiled coil</keyword>
<feature type="region of interest" description="Disordered" evidence="2">
    <location>
        <begin position="126"/>
        <end position="192"/>
    </location>
</feature>
<feature type="coiled-coil region" evidence="1">
    <location>
        <begin position="319"/>
        <end position="588"/>
    </location>
</feature>
<dbReference type="GeneID" id="5031359"/>
<reference evidence="3 4" key="1">
    <citation type="journal article" date="2006" name="Nature">
        <title>Global trends of whole-genome duplications revealed by the ciliate Paramecium tetraurelia.</title>
        <authorList>
            <consortium name="Genoscope"/>
            <person name="Aury J.-M."/>
            <person name="Jaillon O."/>
            <person name="Duret L."/>
            <person name="Noel B."/>
            <person name="Jubin C."/>
            <person name="Porcel B.M."/>
            <person name="Segurens B."/>
            <person name="Daubin V."/>
            <person name="Anthouard V."/>
            <person name="Aiach N."/>
            <person name="Arnaiz O."/>
            <person name="Billaut A."/>
            <person name="Beisson J."/>
            <person name="Blanc I."/>
            <person name="Bouhouche K."/>
            <person name="Camara F."/>
            <person name="Duharcourt S."/>
            <person name="Guigo R."/>
            <person name="Gogendeau D."/>
            <person name="Katinka M."/>
            <person name="Keller A.-M."/>
            <person name="Kissmehl R."/>
            <person name="Klotz C."/>
            <person name="Koll F."/>
            <person name="Le Moue A."/>
            <person name="Lepere C."/>
            <person name="Malinsky S."/>
            <person name="Nowacki M."/>
            <person name="Nowak J.K."/>
            <person name="Plattner H."/>
            <person name="Poulain J."/>
            <person name="Ruiz F."/>
            <person name="Serrano V."/>
            <person name="Zagulski M."/>
            <person name="Dessen P."/>
            <person name="Betermier M."/>
            <person name="Weissenbach J."/>
            <person name="Scarpelli C."/>
            <person name="Schachter V."/>
            <person name="Sperling L."/>
            <person name="Meyer E."/>
            <person name="Cohen J."/>
            <person name="Wincker P."/>
        </authorList>
    </citation>
    <scope>NUCLEOTIDE SEQUENCE [LARGE SCALE GENOMIC DNA]</scope>
    <source>
        <strain evidence="3 4">Stock d4-2</strain>
    </source>
</reference>
<feature type="compositionally biased region" description="Low complexity" evidence="2">
    <location>
        <begin position="16"/>
        <end position="49"/>
    </location>
</feature>